<dbReference type="GO" id="GO:0000272">
    <property type="term" value="P:polysaccharide catabolic process"/>
    <property type="evidence" value="ECO:0007669"/>
    <property type="project" value="TreeGrafter"/>
</dbReference>
<reference evidence="6" key="1">
    <citation type="submission" date="2016-10" db="EMBL/GenBank/DDBJ databases">
        <authorList>
            <person name="Varghese N."/>
            <person name="Submissions S."/>
        </authorList>
    </citation>
    <scope>NUCLEOTIDE SEQUENCE [LARGE SCALE GENOMIC DNA]</scope>
    <source>
        <strain evidence="6">CGMCC 1.10223</strain>
    </source>
</reference>
<feature type="binding site" evidence="4">
    <location>
        <position position="100"/>
    </location>
    <ligand>
        <name>substrate</name>
    </ligand>
</feature>
<dbReference type="InterPro" id="IPR012341">
    <property type="entry name" value="6hp_glycosidase-like_sf"/>
</dbReference>
<sequence length="384" mass="43649">MAVQEKAQEQHNWVNEAWDKVNQKIGRTSGRIGSRFPHASVNGVYVLEPAHWWTAGFWPGLLWLLYQDENSRTERYKELAEACELKLDEVIMGYDRLDHDIGFMWTLTSVARYKLLGAEDSRRRALLAANLLSGRFNIQGRYIRAWNPWREGERNDGLAIIDCMMNLPLLYWASCSTEDPRYKHLAMAHADTVLEHFIRPDGSVYHIVEFDPQSGEVAAKHGGQGFAAESAWSRGASWAIYGMALSYAHSGEQRYLDAAKRTAHFFLANLPEDSVPHWDFRIPEGVEPYRDSSAGACAACGLLAIADAVPEVERDLYRSAGERILKSLYENYGAWADDAQEEGLVLHGTSHYPERKNLDVPLIYGDYFFTEGLSKLRGYKSFWS</sequence>
<dbReference type="PANTHER" id="PTHR36845:SF1">
    <property type="entry name" value="HYDROLASE, PUTATIVE (AFU_ORTHOLOGUE AFUA_7G05090)-RELATED"/>
    <property type="match status" value="1"/>
</dbReference>
<dbReference type="RefSeq" id="WP_046229111.1">
    <property type="nucleotide sequence ID" value="NZ_FONN01000010.1"/>
</dbReference>
<evidence type="ECO:0000256" key="1">
    <source>
        <dbReference type="ARBA" id="ARBA00022801"/>
    </source>
</evidence>
<dbReference type="Proteomes" id="UP000183410">
    <property type="component" value="Unassembled WGS sequence"/>
</dbReference>
<protein>
    <submittedName>
        <fullName evidence="5">Unsaturated chondroitin disaccharide hydrolase</fullName>
    </submittedName>
</protein>
<dbReference type="EMBL" id="FONN01000010">
    <property type="protein sequence ID" value="SFE96647.1"/>
    <property type="molecule type" value="Genomic_DNA"/>
</dbReference>
<evidence type="ECO:0000313" key="5">
    <source>
        <dbReference type="EMBL" id="SFE96647.1"/>
    </source>
</evidence>
<dbReference type="AlphaFoldDB" id="A0A1I2EVK4"/>
<comment type="similarity">
    <text evidence="2">Belongs to the glycosyl hydrolase 88 family.</text>
</comment>
<evidence type="ECO:0000256" key="3">
    <source>
        <dbReference type="PIRSR" id="PIRSR610905-1"/>
    </source>
</evidence>
<evidence type="ECO:0000256" key="4">
    <source>
        <dbReference type="PIRSR" id="PIRSR610905-2"/>
    </source>
</evidence>
<feature type="active site" description="Proton donor" evidence="3">
    <location>
        <position position="162"/>
    </location>
</feature>
<dbReference type="Pfam" id="PF07470">
    <property type="entry name" value="Glyco_hydro_88"/>
    <property type="match status" value="1"/>
</dbReference>
<proteinExistence type="inferred from homology"/>
<accession>A0A1I2EVK4</accession>
<dbReference type="InterPro" id="IPR008928">
    <property type="entry name" value="6-hairpin_glycosidase_sf"/>
</dbReference>
<evidence type="ECO:0000313" key="6">
    <source>
        <dbReference type="Proteomes" id="UP000183410"/>
    </source>
</evidence>
<dbReference type="SUPFAM" id="SSF48208">
    <property type="entry name" value="Six-hairpin glycosidases"/>
    <property type="match status" value="1"/>
</dbReference>
<keyword evidence="6" id="KW-1185">Reference proteome</keyword>
<dbReference type="Gene3D" id="1.50.10.10">
    <property type="match status" value="1"/>
</dbReference>
<gene>
    <name evidence="5" type="ORF">SAMN04487969_11068</name>
</gene>
<feature type="binding site" evidence="4">
    <location>
        <position position="162"/>
    </location>
    <ligand>
        <name>substrate</name>
    </ligand>
</feature>
<keyword evidence="1 5" id="KW-0378">Hydrolase</keyword>
<dbReference type="PANTHER" id="PTHR36845">
    <property type="entry name" value="HYDROLASE, PUTATIVE (AFU_ORTHOLOGUE AFUA_7G05090)-RELATED"/>
    <property type="match status" value="1"/>
</dbReference>
<dbReference type="InterPro" id="IPR010905">
    <property type="entry name" value="Glyco_hydro_88"/>
</dbReference>
<feature type="binding site" evidence="4">
    <location>
        <position position="238"/>
    </location>
    <ligand>
        <name>substrate</name>
    </ligand>
</feature>
<feature type="binding site" evidence="4">
    <location>
        <position position="234"/>
    </location>
    <ligand>
        <name>substrate</name>
    </ligand>
</feature>
<feature type="active site" description="Nucleophile" evidence="3">
    <location>
        <position position="100"/>
    </location>
</feature>
<dbReference type="OrthoDB" id="428577at2"/>
<name>A0A1I2EVK4_9BACL</name>
<evidence type="ECO:0000256" key="2">
    <source>
        <dbReference type="ARBA" id="ARBA00038358"/>
    </source>
</evidence>
<dbReference type="GO" id="GO:0052757">
    <property type="term" value="F:chondroitin hydrolase activity"/>
    <property type="evidence" value="ECO:0007669"/>
    <property type="project" value="TreeGrafter"/>
</dbReference>
<organism evidence="5 6">
    <name type="scientific">Paenibacillus algorifonticola</name>
    <dbReference type="NCBI Taxonomy" id="684063"/>
    <lineage>
        <taxon>Bacteria</taxon>
        <taxon>Bacillati</taxon>
        <taxon>Bacillota</taxon>
        <taxon>Bacilli</taxon>
        <taxon>Bacillales</taxon>
        <taxon>Paenibacillaceae</taxon>
        <taxon>Paenibacillus</taxon>
    </lineage>
</organism>
<dbReference type="InterPro" id="IPR052369">
    <property type="entry name" value="UG_Glycosaminoglycan_Hydrolase"/>
</dbReference>